<dbReference type="AlphaFoldDB" id="A0A1H3SP50"/>
<dbReference type="RefSeq" id="WP_069788384.1">
    <property type="nucleotide sequence ID" value="NZ_FNOX01000009.1"/>
</dbReference>
<evidence type="ECO:0000256" key="1">
    <source>
        <dbReference type="SAM" id="MobiDB-lite"/>
    </source>
</evidence>
<sequence>MTDETPKQRKTRLTRERKRAQRKRDSNKRLAMGASKLKMEIYSGTQTELEHIRTAGQFDETEHALTMTIHDVAALSRTNPRAFQRLIKGGRQ</sequence>
<reference evidence="2 3" key="1">
    <citation type="submission" date="2016-10" db="EMBL/GenBank/DDBJ databases">
        <authorList>
            <person name="de Groot N.N."/>
        </authorList>
    </citation>
    <scope>NUCLEOTIDE SEQUENCE [LARGE SCALE GENOMIC DNA]</scope>
    <source>
        <strain evidence="2 3">ICMP 14252</strain>
    </source>
</reference>
<organism evidence="2 3">
    <name type="scientific">Pseudomonas salomonii</name>
    <dbReference type="NCBI Taxonomy" id="191391"/>
    <lineage>
        <taxon>Bacteria</taxon>
        <taxon>Pseudomonadati</taxon>
        <taxon>Pseudomonadota</taxon>
        <taxon>Gammaproteobacteria</taxon>
        <taxon>Pseudomonadales</taxon>
        <taxon>Pseudomonadaceae</taxon>
        <taxon>Pseudomonas</taxon>
    </lineage>
</organism>
<accession>A0A1H3SP50</accession>
<evidence type="ECO:0000313" key="3">
    <source>
        <dbReference type="Proteomes" id="UP000182902"/>
    </source>
</evidence>
<gene>
    <name evidence="2" type="ORF">SAMN05216247_109325</name>
</gene>
<dbReference type="Proteomes" id="UP000182902">
    <property type="component" value="Unassembled WGS sequence"/>
</dbReference>
<feature type="compositionally biased region" description="Basic residues" evidence="1">
    <location>
        <begin position="8"/>
        <end position="22"/>
    </location>
</feature>
<protein>
    <submittedName>
        <fullName evidence="2">Uncharacterized protein</fullName>
    </submittedName>
</protein>
<name>A0A1H3SP50_9PSED</name>
<dbReference type="EMBL" id="FNOX01000009">
    <property type="protein sequence ID" value="SDZ39497.1"/>
    <property type="molecule type" value="Genomic_DNA"/>
</dbReference>
<evidence type="ECO:0000313" key="2">
    <source>
        <dbReference type="EMBL" id="SDZ39497.1"/>
    </source>
</evidence>
<proteinExistence type="predicted"/>
<feature type="region of interest" description="Disordered" evidence="1">
    <location>
        <begin position="1"/>
        <end position="31"/>
    </location>
</feature>